<feature type="active site" description="Charge relay system" evidence="1">
    <location>
        <position position="149"/>
    </location>
</feature>
<protein>
    <submittedName>
        <fullName evidence="3">BAAT / Acyl-CoA thioester hydrolase C terminal</fullName>
    </submittedName>
</protein>
<dbReference type="InterPro" id="IPR029058">
    <property type="entry name" value="AB_hydrolase_fold"/>
</dbReference>
<dbReference type="GO" id="GO:0006631">
    <property type="term" value="P:fatty acid metabolic process"/>
    <property type="evidence" value="ECO:0007669"/>
    <property type="project" value="TreeGrafter"/>
</dbReference>
<organism evidence="3 4">
    <name type="scientific">Lacicoccus qingdaonensis</name>
    <dbReference type="NCBI Taxonomy" id="576118"/>
    <lineage>
        <taxon>Bacteria</taxon>
        <taxon>Bacillati</taxon>
        <taxon>Bacillota</taxon>
        <taxon>Bacilli</taxon>
        <taxon>Bacillales</taxon>
        <taxon>Salinicoccaceae</taxon>
        <taxon>Lacicoccus</taxon>
    </lineage>
</organism>
<keyword evidence="4" id="KW-1185">Reference proteome</keyword>
<proteinExistence type="predicted"/>
<dbReference type="InterPro" id="IPR016662">
    <property type="entry name" value="Acyl-CoA_thioEstase_long-chain"/>
</dbReference>
<dbReference type="InterPro" id="IPR014940">
    <property type="entry name" value="BAAT_C"/>
</dbReference>
<sequence>MKIVIRILLSLVVLIIVLVAAVFAMRFYNTQKWGFDGDMEDVNDLSIYPEVFEGGTVEHFEHGAANGFHFIPDDPNDAEPIAVFGGSEGSPNTDTAEFLAENGYEVYAMFFFGADNQVDELNRVPLEFFGDFLEYADLAGTDITLLGASKGAELGLVLTNYYDEINNLILYTPSSYIFMGLSFEGDMASSWTYDGEELPYIDLSQSDFGAFARTMFDFAVLNPVKYRETYESAVEMNDNSEAARIDTGSFDGQALLIAGGDDAMWQGDVMAKQIGEDLGDNAQVEIFEDAGHLFLGPTALAGMMMGGTEEANVQAGEDSDRMVLEFLEENAVN</sequence>
<dbReference type="PIRSF" id="PIRSF016521">
    <property type="entry name" value="Acyl-CoA_hydro"/>
    <property type="match status" value="1"/>
</dbReference>
<evidence type="ECO:0000259" key="2">
    <source>
        <dbReference type="Pfam" id="PF08840"/>
    </source>
</evidence>
<dbReference type="PANTHER" id="PTHR10824">
    <property type="entry name" value="ACYL-COENZYME A THIOESTERASE-RELATED"/>
    <property type="match status" value="1"/>
</dbReference>
<feature type="active site" description="Charge relay system" evidence="1">
    <location>
        <position position="292"/>
    </location>
</feature>
<evidence type="ECO:0000313" key="4">
    <source>
        <dbReference type="Proteomes" id="UP000199008"/>
    </source>
</evidence>
<dbReference type="Pfam" id="PF08840">
    <property type="entry name" value="BAAT_C"/>
    <property type="match status" value="1"/>
</dbReference>
<dbReference type="GO" id="GO:0047617">
    <property type="term" value="F:fatty acyl-CoA hydrolase activity"/>
    <property type="evidence" value="ECO:0007669"/>
    <property type="project" value="TreeGrafter"/>
</dbReference>
<dbReference type="STRING" id="576118.SAMN05216216_11337"/>
<evidence type="ECO:0000313" key="3">
    <source>
        <dbReference type="EMBL" id="SDK90194.1"/>
    </source>
</evidence>
<dbReference type="GO" id="GO:0006637">
    <property type="term" value="P:acyl-CoA metabolic process"/>
    <property type="evidence" value="ECO:0007669"/>
    <property type="project" value="InterPro"/>
</dbReference>
<dbReference type="Proteomes" id="UP000199008">
    <property type="component" value="Unassembled WGS sequence"/>
</dbReference>
<gene>
    <name evidence="3" type="ORF">SAMN05216216_11337</name>
</gene>
<name>A0A1G9FP56_9BACL</name>
<keyword evidence="3" id="KW-0378">Hydrolase</keyword>
<reference evidence="4" key="1">
    <citation type="submission" date="2016-10" db="EMBL/GenBank/DDBJ databases">
        <authorList>
            <person name="Varghese N."/>
            <person name="Submissions S."/>
        </authorList>
    </citation>
    <scope>NUCLEOTIDE SEQUENCE [LARGE SCALE GENOMIC DNA]</scope>
    <source>
        <strain evidence="4">CGMCC 1.8895</strain>
    </source>
</reference>
<feature type="domain" description="BAAT/Acyl-CoA thioester hydrolase C-terminal" evidence="2">
    <location>
        <begin position="126"/>
        <end position="297"/>
    </location>
</feature>
<dbReference type="PANTHER" id="PTHR10824:SF4">
    <property type="entry name" value="ACYL-COENZYME A THIOESTERASE 1-LIKE"/>
    <property type="match status" value="1"/>
</dbReference>
<dbReference type="EMBL" id="FNFY01000013">
    <property type="protein sequence ID" value="SDK90194.1"/>
    <property type="molecule type" value="Genomic_DNA"/>
</dbReference>
<dbReference type="RefSeq" id="WP_176754105.1">
    <property type="nucleotide sequence ID" value="NZ_FNFY01000013.1"/>
</dbReference>
<dbReference type="Gene3D" id="3.40.50.1820">
    <property type="entry name" value="alpha/beta hydrolase"/>
    <property type="match status" value="1"/>
</dbReference>
<accession>A0A1G9FP56</accession>
<dbReference type="SUPFAM" id="SSF53474">
    <property type="entry name" value="alpha/beta-Hydrolases"/>
    <property type="match status" value="1"/>
</dbReference>
<feature type="active site" description="Charge relay system" evidence="1">
    <location>
        <position position="262"/>
    </location>
</feature>
<dbReference type="AlphaFoldDB" id="A0A1G9FP56"/>
<evidence type="ECO:0000256" key="1">
    <source>
        <dbReference type="PIRSR" id="PIRSR016521-1"/>
    </source>
</evidence>